<gene>
    <name evidence="2" type="ORF">IRJ16_20255</name>
</gene>
<protein>
    <submittedName>
        <fullName evidence="2">Phosphotransferase</fullName>
    </submittedName>
</protein>
<accession>A0A929KYV5</accession>
<dbReference type="PANTHER" id="PTHR21064">
    <property type="entry name" value="AMINOGLYCOSIDE PHOSPHOTRANSFERASE DOMAIN-CONTAINING PROTEIN-RELATED"/>
    <property type="match status" value="1"/>
</dbReference>
<dbReference type="EMBL" id="JADFFL010000010">
    <property type="protein sequence ID" value="MBE9664224.1"/>
    <property type="molecule type" value="Genomic_DNA"/>
</dbReference>
<evidence type="ECO:0000313" key="3">
    <source>
        <dbReference type="Proteomes" id="UP000622475"/>
    </source>
</evidence>
<evidence type="ECO:0000313" key="2">
    <source>
        <dbReference type="EMBL" id="MBE9664224.1"/>
    </source>
</evidence>
<dbReference type="PANTHER" id="PTHR21064:SF5">
    <property type="entry name" value="SLR1880 PROTEIN"/>
    <property type="match status" value="1"/>
</dbReference>
<proteinExistence type="predicted"/>
<dbReference type="InterPro" id="IPR050249">
    <property type="entry name" value="Pseudomonas-type_ThrB"/>
</dbReference>
<reference evidence="2" key="1">
    <citation type="submission" date="2020-10" db="EMBL/GenBank/DDBJ databases">
        <title>Mucilaginibacter mali sp. nov., isolated from rhizosphere soil of apple orchard.</title>
        <authorList>
            <person name="Lee J.-S."/>
            <person name="Kim H.S."/>
            <person name="Kim J.-S."/>
        </authorList>
    </citation>
    <scope>NUCLEOTIDE SEQUENCE</scope>
    <source>
        <strain evidence="2">KCTC 22746</strain>
    </source>
</reference>
<dbReference type="Pfam" id="PF01636">
    <property type="entry name" value="APH"/>
    <property type="match status" value="1"/>
</dbReference>
<name>A0A929KYV5_9SPHI</name>
<dbReference type="Proteomes" id="UP000622475">
    <property type="component" value="Unassembled WGS sequence"/>
</dbReference>
<feature type="domain" description="Aminoglycoside phosphotransferase" evidence="1">
    <location>
        <begin position="20"/>
        <end position="252"/>
    </location>
</feature>
<dbReference type="AlphaFoldDB" id="A0A929KYV5"/>
<dbReference type="SUPFAM" id="SSF56112">
    <property type="entry name" value="Protein kinase-like (PK-like)"/>
    <property type="match status" value="1"/>
</dbReference>
<sequence length="342" mass="38652">MTDNILTAYGLDPAQCRVDAFGSGLINDTWNVTNGADAYILQSINTNIFKSPRAIADNLNLLDAYLKQQHPGYIFPAPLPTLSGEYLVVDDGKHYRLLPFVKNSHTIDVVTTADQAYEAAKQFGRFSKMLNGFDASQLQYTLPDFHNLDLRVQQFEQALGTADSNRLRSAEKEVAVARSYSSIADTYRDIVNNKTIPLRVIHHDTKISNVLFDNADKGICVIDLDTVMPGYFISDVGDMMRTYLSPANEEEQDLDKINIRVENIRAIADGYLSEMGDVLTPAERELFFYSGKFMIWMQALRFLTDHLNGDIYYHTKYPGHNLARAQNQLLLLERFVAMEKGL</sequence>
<comment type="caution">
    <text evidence="2">The sequence shown here is derived from an EMBL/GenBank/DDBJ whole genome shotgun (WGS) entry which is preliminary data.</text>
</comment>
<dbReference type="InterPro" id="IPR011009">
    <property type="entry name" value="Kinase-like_dom_sf"/>
</dbReference>
<evidence type="ECO:0000259" key="1">
    <source>
        <dbReference type="Pfam" id="PF01636"/>
    </source>
</evidence>
<dbReference type="RefSeq" id="WP_194113471.1">
    <property type="nucleotide sequence ID" value="NZ_JADFFL010000010.1"/>
</dbReference>
<keyword evidence="3" id="KW-1185">Reference proteome</keyword>
<organism evidence="2 3">
    <name type="scientific">Mucilaginibacter myungsuensis</name>
    <dbReference type="NCBI Taxonomy" id="649104"/>
    <lineage>
        <taxon>Bacteria</taxon>
        <taxon>Pseudomonadati</taxon>
        <taxon>Bacteroidota</taxon>
        <taxon>Sphingobacteriia</taxon>
        <taxon>Sphingobacteriales</taxon>
        <taxon>Sphingobacteriaceae</taxon>
        <taxon>Mucilaginibacter</taxon>
    </lineage>
</organism>
<dbReference type="InterPro" id="IPR002575">
    <property type="entry name" value="Aminoglycoside_PTrfase"/>
</dbReference>
<dbReference type="Gene3D" id="3.90.1200.10">
    <property type="match status" value="1"/>
</dbReference>